<feature type="region of interest" description="Disordered" evidence="1">
    <location>
        <begin position="1"/>
        <end position="21"/>
    </location>
</feature>
<reference evidence="2 3" key="1">
    <citation type="submission" date="2014-09" db="EMBL/GenBank/DDBJ databases">
        <authorList>
            <person name="Magalhaes I.L.F."/>
            <person name="Oliveira U."/>
            <person name="Santos F.R."/>
            <person name="Vidigal T.H.D.A."/>
            <person name="Brescovit A.D."/>
            <person name="Santos A.J."/>
        </authorList>
    </citation>
    <scope>NUCLEOTIDE SEQUENCE [LARGE SCALE GENOMIC DNA]</scope>
</reference>
<proteinExistence type="predicted"/>
<organism evidence="2 3">
    <name type="scientific">Ceraceosorus bombacis</name>
    <dbReference type="NCBI Taxonomy" id="401625"/>
    <lineage>
        <taxon>Eukaryota</taxon>
        <taxon>Fungi</taxon>
        <taxon>Dikarya</taxon>
        <taxon>Basidiomycota</taxon>
        <taxon>Ustilaginomycotina</taxon>
        <taxon>Exobasidiomycetes</taxon>
        <taxon>Ceraceosorales</taxon>
        <taxon>Ceraceosoraceae</taxon>
        <taxon>Ceraceosorus</taxon>
    </lineage>
</organism>
<dbReference type="EMBL" id="CCYA01000275">
    <property type="protein sequence ID" value="CEH18589.1"/>
    <property type="molecule type" value="Genomic_DNA"/>
</dbReference>
<evidence type="ECO:0000256" key="1">
    <source>
        <dbReference type="SAM" id="MobiDB-lite"/>
    </source>
</evidence>
<keyword evidence="3" id="KW-1185">Reference proteome</keyword>
<name>A0A0P1BPU1_9BASI</name>
<dbReference type="AlphaFoldDB" id="A0A0P1BPU1"/>
<evidence type="ECO:0000313" key="3">
    <source>
        <dbReference type="Proteomes" id="UP000054845"/>
    </source>
</evidence>
<protein>
    <submittedName>
        <fullName evidence="2">Uncharacterized protein</fullName>
    </submittedName>
</protein>
<sequence length="105" mass="12177">MPKTTSRVKQPRSSRHAMKEEWSFIPRDEDTQLCRPQSLSLRGCLESIHAFSCYSHTPTLVSSSTSTRRFEVMTEVTSCHTRGRPQNRSIQRVFAFDFGNHDQEE</sequence>
<dbReference type="Proteomes" id="UP000054845">
    <property type="component" value="Unassembled WGS sequence"/>
</dbReference>
<evidence type="ECO:0000313" key="2">
    <source>
        <dbReference type="EMBL" id="CEH18589.1"/>
    </source>
</evidence>
<accession>A0A0P1BPU1</accession>